<dbReference type="EMBL" id="JAHLFS010000045">
    <property type="protein sequence ID" value="MBU3851699.1"/>
    <property type="molecule type" value="Genomic_DNA"/>
</dbReference>
<reference evidence="12" key="1">
    <citation type="journal article" date="2021" name="PeerJ">
        <title>Extensive microbial diversity within the chicken gut microbiome revealed by metagenomics and culture.</title>
        <authorList>
            <person name="Gilroy R."/>
            <person name="Ravi A."/>
            <person name="Getino M."/>
            <person name="Pursley I."/>
            <person name="Horton D.L."/>
            <person name="Alikhan N.F."/>
            <person name="Baker D."/>
            <person name="Gharbi K."/>
            <person name="Hall N."/>
            <person name="Watson M."/>
            <person name="Adriaenssens E.M."/>
            <person name="Foster-Nyarko E."/>
            <person name="Jarju S."/>
            <person name="Secka A."/>
            <person name="Antonio M."/>
            <person name="Oren A."/>
            <person name="Chaudhuri R.R."/>
            <person name="La Ragione R."/>
            <person name="Hildebrand F."/>
            <person name="Pallen M.J."/>
        </authorList>
    </citation>
    <scope>NUCLEOTIDE SEQUENCE</scope>
    <source>
        <strain evidence="12">F6-6636</strain>
    </source>
</reference>
<dbReference type="NCBIfam" id="NF000840">
    <property type="entry name" value="PRK00071.1-3"/>
    <property type="match status" value="1"/>
</dbReference>
<reference evidence="12" key="2">
    <citation type="submission" date="2021-04" db="EMBL/GenBank/DDBJ databases">
        <authorList>
            <person name="Gilroy R."/>
        </authorList>
    </citation>
    <scope>NUCLEOTIDE SEQUENCE</scope>
    <source>
        <strain evidence="12">F6-6636</strain>
    </source>
</reference>
<evidence type="ECO:0000256" key="6">
    <source>
        <dbReference type="ARBA" id="ARBA00022741"/>
    </source>
</evidence>
<dbReference type="GO" id="GO:0005524">
    <property type="term" value="F:ATP binding"/>
    <property type="evidence" value="ECO:0007669"/>
    <property type="project" value="UniProtKB-KW"/>
</dbReference>
<evidence type="ECO:0000256" key="8">
    <source>
        <dbReference type="ARBA" id="ARBA00023027"/>
    </source>
</evidence>
<dbReference type="NCBIfam" id="NF000841">
    <property type="entry name" value="PRK00071.1-4"/>
    <property type="match status" value="1"/>
</dbReference>
<dbReference type="GO" id="GO:0009435">
    <property type="term" value="P:NAD+ biosynthetic process"/>
    <property type="evidence" value="ECO:0007669"/>
    <property type="project" value="UniProtKB-UniRule"/>
</dbReference>
<dbReference type="EC" id="2.7.7.18" evidence="10"/>
<gene>
    <name evidence="10" type="primary">nadD</name>
    <name evidence="12" type="ORF">H9901_03270</name>
</gene>
<comment type="function">
    <text evidence="1 10">Catalyzes the reversible adenylation of nicotinate mononucleotide (NaMN) to nicotinic acid adenine dinucleotide (NaAD).</text>
</comment>
<keyword evidence="6 10" id="KW-0547">Nucleotide-binding</keyword>
<dbReference type="Gene3D" id="3.40.50.620">
    <property type="entry name" value="HUPs"/>
    <property type="match status" value="1"/>
</dbReference>
<keyword evidence="3 10" id="KW-0662">Pyridine nucleotide biosynthesis</keyword>
<dbReference type="SUPFAM" id="SSF52374">
    <property type="entry name" value="Nucleotidylyl transferase"/>
    <property type="match status" value="1"/>
</dbReference>
<dbReference type="CDD" id="cd02165">
    <property type="entry name" value="NMNAT"/>
    <property type="match status" value="1"/>
</dbReference>
<evidence type="ECO:0000256" key="4">
    <source>
        <dbReference type="ARBA" id="ARBA00022679"/>
    </source>
</evidence>
<dbReference type="PANTHER" id="PTHR39321:SF3">
    <property type="entry name" value="PHOSPHOPANTETHEINE ADENYLYLTRANSFERASE"/>
    <property type="match status" value="1"/>
</dbReference>
<dbReference type="GO" id="GO:0004515">
    <property type="term" value="F:nicotinate-nucleotide adenylyltransferase activity"/>
    <property type="evidence" value="ECO:0007669"/>
    <property type="project" value="UniProtKB-UniRule"/>
</dbReference>
<comment type="similarity">
    <text evidence="10">Belongs to the NadD family.</text>
</comment>
<comment type="pathway">
    <text evidence="2 10">Cofactor biosynthesis; NAD(+) biosynthesis; deamido-NAD(+) from nicotinate D-ribonucleotide: step 1/1.</text>
</comment>
<evidence type="ECO:0000259" key="11">
    <source>
        <dbReference type="Pfam" id="PF01467"/>
    </source>
</evidence>
<protein>
    <recommendedName>
        <fullName evidence="10">Probable nicotinate-nucleotide adenylyltransferase</fullName>
        <ecNumber evidence="10">2.7.7.18</ecNumber>
    </recommendedName>
    <alternativeName>
        <fullName evidence="10">Deamido-NAD(+) diphosphorylase</fullName>
    </alternativeName>
    <alternativeName>
        <fullName evidence="10">Deamido-NAD(+) pyrophosphorylase</fullName>
    </alternativeName>
    <alternativeName>
        <fullName evidence="10">Nicotinate mononucleotide adenylyltransferase</fullName>
        <shortName evidence="10">NaMN adenylyltransferase</shortName>
    </alternativeName>
</protein>
<proteinExistence type="inferred from homology"/>
<dbReference type="Pfam" id="PF01467">
    <property type="entry name" value="CTP_transf_like"/>
    <property type="match status" value="1"/>
</dbReference>
<dbReference type="InterPro" id="IPR004821">
    <property type="entry name" value="Cyt_trans-like"/>
</dbReference>
<evidence type="ECO:0000256" key="5">
    <source>
        <dbReference type="ARBA" id="ARBA00022695"/>
    </source>
</evidence>
<keyword evidence="7 10" id="KW-0067">ATP-binding</keyword>
<evidence type="ECO:0000256" key="2">
    <source>
        <dbReference type="ARBA" id="ARBA00005019"/>
    </source>
</evidence>
<evidence type="ECO:0000256" key="7">
    <source>
        <dbReference type="ARBA" id="ARBA00022840"/>
    </source>
</evidence>
<sequence length="211" mass="23799">MLVKKVIDVQPQVQLKNTNNHRQVGILGGTFNPPHLGHLIIADQVATQLHLDQVYLMPDAQPPHLARKTNTHVLAAAERIAMLKLAIAHNPRLALELTEINRGGVSYTYDTMLQLKQQHPDTDYYFIIGADMVADLPNWHAIDKLQKLVTFVGVKRIGYDLVSPYPVLWVDVPYIDISSTAIRARIKRGCSINYLVPDAVIDYIHKKGLYH</sequence>
<evidence type="ECO:0000256" key="1">
    <source>
        <dbReference type="ARBA" id="ARBA00002324"/>
    </source>
</evidence>
<dbReference type="PANTHER" id="PTHR39321">
    <property type="entry name" value="NICOTINATE-NUCLEOTIDE ADENYLYLTRANSFERASE-RELATED"/>
    <property type="match status" value="1"/>
</dbReference>
<keyword evidence="8 10" id="KW-0520">NAD</keyword>
<comment type="catalytic activity">
    <reaction evidence="9 10">
        <text>nicotinate beta-D-ribonucleotide + ATP + H(+) = deamido-NAD(+) + diphosphate</text>
        <dbReference type="Rhea" id="RHEA:22860"/>
        <dbReference type="ChEBI" id="CHEBI:15378"/>
        <dbReference type="ChEBI" id="CHEBI:30616"/>
        <dbReference type="ChEBI" id="CHEBI:33019"/>
        <dbReference type="ChEBI" id="CHEBI:57502"/>
        <dbReference type="ChEBI" id="CHEBI:58437"/>
        <dbReference type="EC" id="2.7.7.18"/>
    </reaction>
</comment>
<evidence type="ECO:0000256" key="10">
    <source>
        <dbReference type="HAMAP-Rule" id="MF_00244"/>
    </source>
</evidence>
<dbReference type="HAMAP" id="MF_00244">
    <property type="entry name" value="NaMN_adenylyltr"/>
    <property type="match status" value="1"/>
</dbReference>
<keyword evidence="5 10" id="KW-0548">Nucleotidyltransferase</keyword>
<dbReference type="NCBIfam" id="TIGR00482">
    <property type="entry name" value="nicotinate (nicotinamide) nucleotide adenylyltransferase"/>
    <property type="match status" value="1"/>
</dbReference>
<dbReference type="InterPro" id="IPR014729">
    <property type="entry name" value="Rossmann-like_a/b/a_fold"/>
</dbReference>
<organism evidence="12 13">
    <name type="scientific">Candidatus Paralactobacillus gallistercoris</name>
    <dbReference type="NCBI Taxonomy" id="2838724"/>
    <lineage>
        <taxon>Bacteria</taxon>
        <taxon>Bacillati</taxon>
        <taxon>Bacillota</taxon>
        <taxon>Bacilli</taxon>
        <taxon>Lactobacillales</taxon>
        <taxon>Lactobacillaceae</taxon>
        <taxon>Lactobacillus</taxon>
    </lineage>
</organism>
<dbReference type="InterPro" id="IPR005248">
    <property type="entry name" value="NadD/NMNAT"/>
</dbReference>
<feature type="domain" description="Cytidyltransferase-like" evidence="11">
    <location>
        <begin position="26"/>
        <end position="185"/>
    </location>
</feature>
<comment type="caution">
    <text evidence="12">The sequence shown here is derived from an EMBL/GenBank/DDBJ whole genome shotgun (WGS) entry which is preliminary data.</text>
</comment>
<dbReference type="Proteomes" id="UP000777303">
    <property type="component" value="Unassembled WGS sequence"/>
</dbReference>
<dbReference type="AlphaFoldDB" id="A0A948WZK7"/>
<keyword evidence="4 10" id="KW-0808">Transferase</keyword>
<name>A0A948WZK7_9LACO</name>
<accession>A0A948WZK7</accession>
<evidence type="ECO:0000313" key="12">
    <source>
        <dbReference type="EMBL" id="MBU3851699.1"/>
    </source>
</evidence>
<evidence type="ECO:0000256" key="3">
    <source>
        <dbReference type="ARBA" id="ARBA00022642"/>
    </source>
</evidence>
<dbReference type="NCBIfam" id="TIGR00125">
    <property type="entry name" value="cyt_tran_rel"/>
    <property type="match status" value="1"/>
</dbReference>
<evidence type="ECO:0000313" key="13">
    <source>
        <dbReference type="Proteomes" id="UP000777303"/>
    </source>
</evidence>
<evidence type="ECO:0000256" key="9">
    <source>
        <dbReference type="ARBA" id="ARBA00048721"/>
    </source>
</evidence>